<feature type="compositionally biased region" description="Low complexity" evidence="1">
    <location>
        <begin position="193"/>
        <end position="218"/>
    </location>
</feature>
<dbReference type="OrthoDB" id="687730at2759"/>
<feature type="region of interest" description="Disordered" evidence="1">
    <location>
        <begin position="182"/>
        <end position="228"/>
    </location>
</feature>
<feature type="region of interest" description="Disordered" evidence="1">
    <location>
        <begin position="289"/>
        <end position="309"/>
    </location>
</feature>
<name>A0A9P6UYL2_9FUNG</name>
<gene>
    <name evidence="2" type="ORF">BGZ99_000197</name>
</gene>
<feature type="compositionally biased region" description="Polar residues" evidence="1">
    <location>
        <begin position="219"/>
        <end position="228"/>
    </location>
</feature>
<evidence type="ECO:0000313" key="2">
    <source>
        <dbReference type="EMBL" id="KAG0325752.1"/>
    </source>
</evidence>
<feature type="compositionally biased region" description="Polar residues" evidence="1">
    <location>
        <begin position="75"/>
        <end position="84"/>
    </location>
</feature>
<evidence type="ECO:0000256" key="1">
    <source>
        <dbReference type="SAM" id="MobiDB-lite"/>
    </source>
</evidence>
<evidence type="ECO:0000313" key="3">
    <source>
        <dbReference type="Proteomes" id="UP000738325"/>
    </source>
</evidence>
<feature type="compositionally biased region" description="Low complexity" evidence="1">
    <location>
        <begin position="289"/>
        <end position="301"/>
    </location>
</feature>
<feature type="region of interest" description="Disordered" evidence="1">
    <location>
        <begin position="66"/>
        <end position="91"/>
    </location>
</feature>
<dbReference type="Proteomes" id="UP000738325">
    <property type="component" value="Unassembled WGS sequence"/>
</dbReference>
<dbReference type="AlphaFoldDB" id="A0A9P6UYL2"/>
<protein>
    <submittedName>
        <fullName evidence="2">Uncharacterized protein</fullName>
    </submittedName>
</protein>
<organism evidence="2 3">
    <name type="scientific">Dissophora globulifera</name>
    <dbReference type="NCBI Taxonomy" id="979702"/>
    <lineage>
        <taxon>Eukaryota</taxon>
        <taxon>Fungi</taxon>
        <taxon>Fungi incertae sedis</taxon>
        <taxon>Mucoromycota</taxon>
        <taxon>Mortierellomycotina</taxon>
        <taxon>Mortierellomycetes</taxon>
        <taxon>Mortierellales</taxon>
        <taxon>Mortierellaceae</taxon>
        <taxon>Dissophora</taxon>
    </lineage>
</organism>
<accession>A0A9P6UYL2</accession>
<feature type="region of interest" description="Disordered" evidence="1">
    <location>
        <begin position="392"/>
        <end position="418"/>
    </location>
</feature>
<reference evidence="2" key="1">
    <citation type="journal article" date="2020" name="Fungal Divers.">
        <title>Resolving the Mortierellaceae phylogeny through synthesis of multi-gene phylogenetics and phylogenomics.</title>
        <authorList>
            <person name="Vandepol N."/>
            <person name="Liber J."/>
            <person name="Desiro A."/>
            <person name="Na H."/>
            <person name="Kennedy M."/>
            <person name="Barry K."/>
            <person name="Grigoriev I.V."/>
            <person name="Miller A.N."/>
            <person name="O'Donnell K."/>
            <person name="Stajich J.E."/>
            <person name="Bonito G."/>
        </authorList>
    </citation>
    <scope>NUCLEOTIDE SEQUENCE</scope>
    <source>
        <strain evidence="2">REB-010B</strain>
    </source>
</reference>
<dbReference type="EMBL" id="JAAAIP010000102">
    <property type="protein sequence ID" value="KAG0325752.1"/>
    <property type="molecule type" value="Genomic_DNA"/>
</dbReference>
<keyword evidence="3" id="KW-1185">Reference proteome</keyword>
<comment type="caution">
    <text evidence="2">The sequence shown here is derived from an EMBL/GenBank/DDBJ whole genome shotgun (WGS) entry which is preliminary data.</text>
</comment>
<sequence length="418" mass="44190">MQKSFLAVGPKLEFAAIDSMTILPSATTDVNAAIESSVRDQEAPVEQVGGEPSVQADLPLAELLNEDSYAPTPPSEQAHTFQPPQTGPYPADADAVFLAIQAQQELNAGQSSHRGEETTVGQTVAIADAVNRDRHDPVTQTATVAQSPTVRVAPIPMDISTSLPLDPTGVTSLSSSAQQSPLSSFLMAPSPPASAQNEAAALSASNGLPQQQSYQSQYGSATSPSSHAVSAGNMIQNFVRNISTPTRNRTRTISNSPLNPVVNQRNATGAAAEYSVIEDEQVSELALPSLSSQSPQPGHLQRPGSQGDVFGKTLVAVPSQLNIQREGEVSGSIVAADGRDVESLSALNGRPAEIREGHDSVHSNVPIDEVQLTESGHEPSSTGRIMQELVRQDLPLHPGDTGHYFQQQQQQGQIREQE</sequence>
<feature type="compositionally biased region" description="Low complexity" evidence="1">
    <location>
        <begin position="406"/>
        <end position="418"/>
    </location>
</feature>
<proteinExistence type="predicted"/>